<evidence type="ECO:0000313" key="2">
    <source>
        <dbReference type="Proteomes" id="UP000789920"/>
    </source>
</evidence>
<reference evidence="1" key="1">
    <citation type="submission" date="2021-06" db="EMBL/GenBank/DDBJ databases">
        <authorList>
            <person name="Kallberg Y."/>
            <person name="Tangrot J."/>
            <person name="Rosling A."/>
        </authorList>
    </citation>
    <scope>NUCLEOTIDE SEQUENCE</scope>
    <source>
        <strain evidence="1">MA461A</strain>
    </source>
</reference>
<feature type="non-terminal residue" evidence="1">
    <location>
        <position position="48"/>
    </location>
</feature>
<evidence type="ECO:0000313" key="1">
    <source>
        <dbReference type="EMBL" id="CAG8841653.1"/>
    </source>
</evidence>
<organism evidence="1 2">
    <name type="scientific">Racocetra persica</name>
    <dbReference type="NCBI Taxonomy" id="160502"/>
    <lineage>
        <taxon>Eukaryota</taxon>
        <taxon>Fungi</taxon>
        <taxon>Fungi incertae sedis</taxon>
        <taxon>Mucoromycota</taxon>
        <taxon>Glomeromycotina</taxon>
        <taxon>Glomeromycetes</taxon>
        <taxon>Diversisporales</taxon>
        <taxon>Gigasporaceae</taxon>
        <taxon>Racocetra</taxon>
    </lineage>
</organism>
<comment type="caution">
    <text evidence="1">The sequence shown here is derived from an EMBL/GenBank/DDBJ whole genome shotgun (WGS) entry which is preliminary data.</text>
</comment>
<protein>
    <submittedName>
        <fullName evidence="1">6139_t:CDS:1</fullName>
    </submittedName>
</protein>
<dbReference type="Proteomes" id="UP000789920">
    <property type="component" value="Unassembled WGS sequence"/>
</dbReference>
<keyword evidence="2" id="KW-1185">Reference proteome</keyword>
<name>A0ACA9SJF4_9GLOM</name>
<proteinExistence type="predicted"/>
<gene>
    <name evidence="1" type="ORF">RPERSI_LOCUS31974</name>
</gene>
<dbReference type="EMBL" id="CAJVQC010131081">
    <property type="protein sequence ID" value="CAG8841653.1"/>
    <property type="molecule type" value="Genomic_DNA"/>
</dbReference>
<sequence length="48" mass="5714">MLVKCDNKDNKMKRQKTILPRKQQNDSVTYLKSDDLVKPFYDRGIVEL</sequence>
<accession>A0ACA9SJF4</accession>